<protein>
    <recommendedName>
        <fullName evidence="1">DUF7730 domain-containing protein</fullName>
    </recommendedName>
</protein>
<gene>
    <name evidence="2" type="ORF">FSARC_9688</name>
</gene>
<evidence type="ECO:0000259" key="1">
    <source>
        <dbReference type="Pfam" id="PF24864"/>
    </source>
</evidence>
<comment type="caution">
    <text evidence="2">The sequence shown here is derived from an EMBL/GenBank/DDBJ whole genome shotgun (WGS) entry which is preliminary data.</text>
</comment>
<reference evidence="2" key="2">
    <citation type="submission" date="2020-05" db="EMBL/GenBank/DDBJ databases">
        <authorList>
            <person name="Kim H.-S."/>
            <person name="Proctor R.H."/>
            <person name="Brown D.W."/>
        </authorList>
    </citation>
    <scope>NUCLEOTIDE SEQUENCE</scope>
    <source>
        <strain evidence="2">NRRL 20472</strain>
    </source>
</reference>
<reference evidence="2" key="1">
    <citation type="journal article" date="2020" name="BMC Genomics">
        <title>Correction to: Identification and distribution of gene clusters required for synthesis of sphingolipid metabolism inhibitors in diverse species of the filamentous fungus Fusarium.</title>
        <authorList>
            <person name="Kim H.S."/>
            <person name="Lohmar J.M."/>
            <person name="Busman M."/>
            <person name="Brown D.W."/>
            <person name="Naumann T.A."/>
            <person name="Divon H.H."/>
            <person name="Lysoe E."/>
            <person name="Uhlig S."/>
            <person name="Proctor R.H."/>
        </authorList>
    </citation>
    <scope>NUCLEOTIDE SEQUENCE</scope>
    <source>
        <strain evidence="2">NRRL 20472</strain>
    </source>
</reference>
<dbReference type="EMBL" id="JABEXW010000558">
    <property type="protein sequence ID" value="KAF4962236.1"/>
    <property type="molecule type" value="Genomic_DNA"/>
</dbReference>
<feature type="domain" description="DUF7730" evidence="1">
    <location>
        <begin position="8"/>
        <end position="146"/>
    </location>
</feature>
<dbReference type="Proteomes" id="UP000622797">
    <property type="component" value="Unassembled WGS sequence"/>
</dbReference>
<dbReference type="AlphaFoldDB" id="A0A8H4X604"/>
<sequence>MSGLSLSKSSPFLAIPLEIRQRIYRHCIPKNDNLIISSEMCYKSVVQGDFTLGHSHSLDCSSIDWTDPAELTEISMDEESIINIGSQSALSQLLTLCRQITDEVKALLYGGNVFQISIPPHGAIDLSKSVGLEATDYMRRMVLVFKPQGICSSNGSYMDPRIWDGLLRKLSMLGIIIDQPKSTNPDSFDQEGAGSSLKERTEWLILTLEYLDRAVPSTTKIMVDVNEVESAVHMVERAMPSRCTFQNLLAGDYIFERGRYSEEAGYWDDYDDGPTSCRDIINDCDYDYYYSD</sequence>
<accession>A0A8H4X604</accession>
<proteinExistence type="predicted"/>
<evidence type="ECO:0000313" key="3">
    <source>
        <dbReference type="Proteomes" id="UP000622797"/>
    </source>
</evidence>
<dbReference type="OrthoDB" id="62952at2759"/>
<dbReference type="Pfam" id="PF24864">
    <property type="entry name" value="DUF7730"/>
    <property type="match status" value="1"/>
</dbReference>
<organism evidence="2 3">
    <name type="scientific">Fusarium sarcochroum</name>
    <dbReference type="NCBI Taxonomy" id="1208366"/>
    <lineage>
        <taxon>Eukaryota</taxon>
        <taxon>Fungi</taxon>
        <taxon>Dikarya</taxon>
        <taxon>Ascomycota</taxon>
        <taxon>Pezizomycotina</taxon>
        <taxon>Sordariomycetes</taxon>
        <taxon>Hypocreomycetidae</taxon>
        <taxon>Hypocreales</taxon>
        <taxon>Nectriaceae</taxon>
        <taxon>Fusarium</taxon>
        <taxon>Fusarium lateritium species complex</taxon>
    </lineage>
</organism>
<name>A0A8H4X604_9HYPO</name>
<keyword evidence="3" id="KW-1185">Reference proteome</keyword>
<dbReference type="InterPro" id="IPR056632">
    <property type="entry name" value="DUF7730"/>
</dbReference>
<evidence type="ECO:0000313" key="2">
    <source>
        <dbReference type="EMBL" id="KAF4962236.1"/>
    </source>
</evidence>